<accession>W9GS29</accession>
<protein>
    <submittedName>
        <fullName evidence="2">Uncharacterized protein</fullName>
    </submittedName>
</protein>
<organism evidence="2 3">
    <name type="scientific">Intrasporangium chromatireducens Q5-1</name>
    <dbReference type="NCBI Taxonomy" id="584657"/>
    <lineage>
        <taxon>Bacteria</taxon>
        <taxon>Bacillati</taxon>
        <taxon>Actinomycetota</taxon>
        <taxon>Actinomycetes</taxon>
        <taxon>Micrococcales</taxon>
        <taxon>Intrasporangiaceae</taxon>
        <taxon>Intrasporangium</taxon>
    </lineage>
</organism>
<evidence type="ECO:0000256" key="1">
    <source>
        <dbReference type="SAM" id="MobiDB-lite"/>
    </source>
</evidence>
<dbReference type="Proteomes" id="UP000019494">
    <property type="component" value="Unassembled WGS sequence"/>
</dbReference>
<comment type="caution">
    <text evidence="2">The sequence shown here is derived from an EMBL/GenBank/DDBJ whole genome shotgun (WGS) entry which is preliminary data.</text>
</comment>
<keyword evidence="3" id="KW-1185">Reference proteome</keyword>
<sequence length="114" mass="12616">MSTAPGQGGRRRRRDLPDLRPEFERLRRLTRTSATRPAPETEVSGILRRLEIEGGPLVLDGLDGTTYELLFPPGWTVEAEPGSRVTVRGRLEPDTKTTTMAGPVLRVSALARPR</sequence>
<name>W9GS29_9MICO</name>
<evidence type="ECO:0000313" key="2">
    <source>
        <dbReference type="EMBL" id="EWT07613.1"/>
    </source>
</evidence>
<dbReference type="EMBL" id="AWQS01000007">
    <property type="protein sequence ID" value="EWT07613.1"/>
    <property type="molecule type" value="Genomic_DNA"/>
</dbReference>
<reference evidence="3" key="1">
    <citation type="submission" date="2013-08" db="EMBL/GenBank/DDBJ databases">
        <title>Intrasporangium oryzae NRRL B-24470.</title>
        <authorList>
            <person name="Liu H."/>
            <person name="Wang G."/>
        </authorList>
    </citation>
    <scope>NUCLEOTIDE SEQUENCE [LARGE SCALE GENOMIC DNA]</scope>
    <source>
        <strain evidence="3">Q5-1</strain>
    </source>
</reference>
<proteinExistence type="predicted"/>
<dbReference type="RefSeq" id="WP_155892772.1">
    <property type="nucleotide sequence ID" value="NZ_AWQS01000007.1"/>
</dbReference>
<gene>
    <name evidence="2" type="ORF">N864_03235</name>
</gene>
<feature type="region of interest" description="Disordered" evidence="1">
    <location>
        <begin position="1"/>
        <end position="42"/>
    </location>
</feature>
<feature type="compositionally biased region" description="Basic and acidic residues" evidence="1">
    <location>
        <begin position="15"/>
        <end position="27"/>
    </location>
</feature>
<evidence type="ECO:0000313" key="3">
    <source>
        <dbReference type="Proteomes" id="UP000019494"/>
    </source>
</evidence>
<dbReference type="OrthoDB" id="4869430at2"/>
<dbReference type="AlphaFoldDB" id="W9GS29"/>